<feature type="domain" description="Glycosyltransferase 2-like" evidence="1">
    <location>
        <begin position="267"/>
        <end position="384"/>
    </location>
</feature>
<dbReference type="SUPFAM" id="SSF53448">
    <property type="entry name" value="Nucleotide-diphospho-sugar transferases"/>
    <property type="match status" value="2"/>
</dbReference>
<name>A0A6J5ZGC1_9ZZZZ</name>
<dbReference type="PANTHER" id="PTHR43179:SF7">
    <property type="entry name" value="RHAMNOSYLTRANSFERASE WBBL"/>
    <property type="match status" value="1"/>
</dbReference>
<protein>
    <submittedName>
        <fullName evidence="2">Unannotated protein</fullName>
    </submittedName>
</protein>
<dbReference type="Pfam" id="PF00535">
    <property type="entry name" value="Glycos_transf_2"/>
    <property type="match status" value="1"/>
</dbReference>
<dbReference type="Gene3D" id="3.90.550.10">
    <property type="entry name" value="Spore Coat Polysaccharide Biosynthesis Protein SpsA, Chain A"/>
    <property type="match status" value="2"/>
</dbReference>
<accession>A0A6J5ZGC1</accession>
<gene>
    <name evidence="2" type="ORF">UFOPK3547_00447</name>
</gene>
<evidence type="ECO:0000313" key="2">
    <source>
        <dbReference type="EMBL" id="CAB4339450.1"/>
    </source>
</evidence>
<dbReference type="PANTHER" id="PTHR43179">
    <property type="entry name" value="RHAMNOSYLTRANSFERASE WBBL"/>
    <property type="match status" value="1"/>
</dbReference>
<dbReference type="InterPro" id="IPR029044">
    <property type="entry name" value="Nucleotide-diphossugar_trans"/>
</dbReference>
<dbReference type="EMBL" id="CAESAN010000025">
    <property type="protein sequence ID" value="CAB4339450.1"/>
    <property type="molecule type" value="Genomic_DNA"/>
</dbReference>
<dbReference type="AlphaFoldDB" id="A0A6J5ZGC1"/>
<dbReference type="InterPro" id="IPR001173">
    <property type="entry name" value="Glyco_trans_2-like"/>
</dbReference>
<organism evidence="2">
    <name type="scientific">freshwater metagenome</name>
    <dbReference type="NCBI Taxonomy" id="449393"/>
    <lineage>
        <taxon>unclassified sequences</taxon>
        <taxon>metagenomes</taxon>
        <taxon>ecological metagenomes</taxon>
    </lineage>
</organism>
<evidence type="ECO:0000259" key="1">
    <source>
        <dbReference type="Pfam" id="PF00535"/>
    </source>
</evidence>
<reference evidence="2" key="1">
    <citation type="submission" date="2020-05" db="EMBL/GenBank/DDBJ databases">
        <authorList>
            <person name="Chiriac C."/>
            <person name="Salcher M."/>
            <person name="Ghai R."/>
            <person name="Kavagutti S V."/>
        </authorList>
    </citation>
    <scope>NUCLEOTIDE SEQUENCE</scope>
</reference>
<sequence>MSPSGPSVCACLIAVGDEKYFKAAAQAARPILGLTDLELVIATDRPDWEGFLPDPRLTVLKLDDPGPGDRAARFLSKFAGLEAALQASDSDYLLLLDGDTRVVAPITGSEIAGLLGDRDFAMVEQRTIRGSQMDRSSFRRHYIDHSLRFIAPDAVPPSEAEFRFFNSGVVVARRQALEELLRFARGQIVAADDTPHQVGEHMIADQDYFQYWVNTKRPGSCMEIDSDWNHCFWWDDPWPLPTARILHFSNFCNGPTDDLLAGGFEAIIVTHESVAVLEESVRAARVAGAVEVLVVDNASTDGSAELAVTLGCKVVQATTNKGFAAGANAGARAATEPLICFINPDCLVDRSTAERAAQIVRADPLACAVPDFLQGDGNVLRGARGGYTRRRVLGDLIDARWPANRVVNAISKLPGFDARSWQWPIGACVFISRTPFLDAGGFDESYFVYMEDVAFGRSWASAGGTISSTGTTVEHLSRRGSEVSGAAREKMLRDARVRYARQEFGPVTGSFARALAGAPG</sequence>
<proteinExistence type="predicted"/>